<gene>
    <name evidence="2" type="ORF">niasHS_009674</name>
</gene>
<reference evidence="2 3" key="1">
    <citation type="submission" date="2024-10" db="EMBL/GenBank/DDBJ databases">
        <authorList>
            <person name="Kim D."/>
        </authorList>
    </citation>
    <scope>NUCLEOTIDE SEQUENCE [LARGE SCALE GENOMIC DNA]</scope>
    <source>
        <strain evidence="2">Taebaek</strain>
    </source>
</reference>
<evidence type="ECO:0000313" key="2">
    <source>
        <dbReference type="EMBL" id="KAL3085733.1"/>
    </source>
</evidence>
<keyword evidence="1" id="KW-0732">Signal</keyword>
<accession>A0ABD2J6D5</accession>
<comment type="caution">
    <text evidence="2">The sequence shown here is derived from an EMBL/GenBank/DDBJ whole genome shotgun (WGS) entry which is preliminary data.</text>
</comment>
<dbReference type="AlphaFoldDB" id="A0ABD2J6D5"/>
<dbReference type="Proteomes" id="UP001620645">
    <property type="component" value="Unassembled WGS sequence"/>
</dbReference>
<feature type="signal peptide" evidence="1">
    <location>
        <begin position="1"/>
        <end position="20"/>
    </location>
</feature>
<proteinExistence type="predicted"/>
<dbReference type="EMBL" id="JBICCN010000222">
    <property type="protein sequence ID" value="KAL3085733.1"/>
    <property type="molecule type" value="Genomic_DNA"/>
</dbReference>
<evidence type="ECO:0000313" key="3">
    <source>
        <dbReference type="Proteomes" id="UP001620645"/>
    </source>
</evidence>
<evidence type="ECO:0000256" key="1">
    <source>
        <dbReference type="SAM" id="SignalP"/>
    </source>
</evidence>
<feature type="chain" id="PRO_5044805941" evidence="1">
    <location>
        <begin position="21"/>
        <end position="122"/>
    </location>
</feature>
<name>A0ABD2J6D5_HETSC</name>
<keyword evidence="3" id="KW-1185">Reference proteome</keyword>
<protein>
    <submittedName>
        <fullName evidence="2">Uncharacterized protein</fullName>
    </submittedName>
</protein>
<organism evidence="2 3">
    <name type="scientific">Heterodera schachtii</name>
    <name type="common">Sugarbeet cyst nematode worm</name>
    <name type="synonym">Tylenchus schachtii</name>
    <dbReference type="NCBI Taxonomy" id="97005"/>
    <lineage>
        <taxon>Eukaryota</taxon>
        <taxon>Metazoa</taxon>
        <taxon>Ecdysozoa</taxon>
        <taxon>Nematoda</taxon>
        <taxon>Chromadorea</taxon>
        <taxon>Rhabditida</taxon>
        <taxon>Tylenchina</taxon>
        <taxon>Tylenchomorpha</taxon>
        <taxon>Tylenchoidea</taxon>
        <taxon>Heteroderidae</taxon>
        <taxon>Heteroderinae</taxon>
        <taxon>Heterodera</taxon>
    </lineage>
</organism>
<sequence length="122" mass="14094">MNPTIFLLFALFFLAYYCQGMEKGQNSNAVVKPQNTGTSIPVIKPTIKEVKLFFEENAPFILEAFHGDAKQPFYSAATNEEKRDEKVWQSVMMPMDEEGWDKLDVITLTFNDDYKEKVKKNN</sequence>